<feature type="compositionally biased region" description="Basic residues" evidence="1">
    <location>
        <begin position="18"/>
        <end position="29"/>
    </location>
</feature>
<dbReference type="Proteomes" id="UP000799753">
    <property type="component" value="Unassembled WGS sequence"/>
</dbReference>
<sequence length="81" mass="9405">FSYRKIAMKDSIWKSISTRRHQAKTRSRKGQATTQLNLNPQQEQGLIQYSKDLTECHLPLKREMIQNFASAIAKEPVSEGW</sequence>
<reference evidence="2" key="1">
    <citation type="journal article" date="2020" name="Stud. Mycol.">
        <title>101 Dothideomycetes genomes: a test case for predicting lifestyles and emergence of pathogens.</title>
        <authorList>
            <person name="Haridas S."/>
            <person name="Albert R."/>
            <person name="Binder M."/>
            <person name="Bloem J."/>
            <person name="Labutti K."/>
            <person name="Salamov A."/>
            <person name="Andreopoulos B."/>
            <person name="Baker S."/>
            <person name="Barry K."/>
            <person name="Bills G."/>
            <person name="Bluhm B."/>
            <person name="Cannon C."/>
            <person name="Castanera R."/>
            <person name="Culley D."/>
            <person name="Daum C."/>
            <person name="Ezra D."/>
            <person name="Gonzalez J."/>
            <person name="Henrissat B."/>
            <person name="Kuo A."/>
            <person name="Liang C."/>
            <person name="Lipzen A."/>
            <person name="Lutzoni F."/>
            <person name="Magnuson J."/>
            <person name="Mondo S."/>
            <person name="Nolan M."/>
            <person name="Ohm R."/>
            <person name="Pangilinan J."/>
            <person name="Park H.-J."/>
            <person name="Ramirez L."/>
            <person name="Alfaro M."/>
            <person name="Sun H."/>
            <person name="Tritt A."/>
            <person name="Yoshinaga Y."/>
            <person name="Zwiers L.-H."/>
            <person name="Turgeon B."/>
            <person name="Goodwin S."/>
            <person name="Spatafora J."/>
            <person name="Crous P."/>
            <person name="Grigoriev I."/>
        </authorList>
    </citation>
    <scope>NUCLEOTIDE SEQUENCE</scope>
    <source>
        <strain evidence="2">CBS 473.64</strain>
    </source>
</reference>
<proteinExistence type="predicted"/>
<dbReference type="AlphaFoldDB" id="A0A6A6SFX5"/>
<feature type="compositionally biased region" description="Polar residues" evidence="1">
    <location>
        <begin position="30"/>
        <end position="40"/>
    </location>
</feature>
<name>A0A6A6SFX5_9PLEO</name>
<gene>
    <name evidence="2" type="ORF">P280DRAFT_367438</name>
</gene>
<accession>A0A6A6SFX5</accession>
<evidence type="ECO:0008006" key="4">
    <source>
        <dbReference type="Google" id="ProtNLM"/>
    </source>
</evidence>
<feature type="non-terminal residue" evidence="2">
    <location>
        <position position="81"/>
    </location>
</feature>
<evidence type="ECO:0000313" key="2">
    <source>
        <dbReference type="EMBL" id="KAF2645927.1"/>
    </source>
</evidence>
<protein>
    <recommendedName>
        <fullName evidence="4">HTH CENPB-type domain-containing protein</fullName>
    </recommendedName>
</protein>
<keyword evidence="3" id="KW-1185">Reference proteome</keyword>
<organism evidence="2 3">
    <name type="scientific">Massarina eburnea CBS 473.64</name>
    <dbReference type="NCBI Taxonomy" id="1395130"/>
    <lineage>
        <taxon>Eukaryota</taxon>
        <taxon>Fungi</taxon>
        <taxon>Dikarya</taxon>
        <taxon>Ascomycota</taxon>
        <taxon>Pezizomycotina</taxon>
        <taxon>Dothideomycetes</taxon>
        <taxon>Pleosporomycetidae</taxon>
        <taxon>Pleosporales</taxon>
        <taxon>Massarineae</taxon>
        <taxon>Massarinaceae</taxon>
        <taxon>Massarina</taxon>
    </lineage>
</organism>
<dbReference type="OrthoDB" id="3942738at2759"/>
<evidence type="ECO:0000313" key="3">
    <source>
        <dbReference type="Proteomes" id="UP000799753"/>
    </source>
</evidence>
<feature type="region of interest" description="Disordered" evidence="1">
    <location>
        <begin position="18"/>
        <end position="40"/>
    </location>
</feature>
<dbReference type="EMBL" id="MU006777">
    <property type="protein sequence ID" value="KAF2645927.1"/>
    <property type="molecule type" value="Genomic_DNA"/>
</dbReference>
<feature type="non-terminal residue" evidence="2">
    <location>
        <position position="1"/>
    </location>
</feature>
<evidence type="ECO:0000256" key="1">
    <source>
        <dbReference type="SAM" id="MobiDB-lite"/>
    </source>
</evidence>